<protein>
    <submittedName>
        <fullName evidence="1">DUF674 family protein</fullName>
    </submittedName>
</protein>
<accession>A0A2K3LN10</accession>
<reference evidence="1 2" key="2">
    <citation type="journal article" date="2017" name="Front. Plant Sci.">
        <title>Gene Classification and Mining of Molecular Markers Useful in Red Clover (Trifolium pratense) Breeding.</title>
        <authorList>
            <person name="Istvanek J."/>
            <person name="Dluhosova J."/>
            <person name="Dluhos P."/>
            <person name="Patkova L."/>
            <person name="Nedelnik J."/>
            <person name="Repkova J."/>
        </authorList>
    </citation>
    <scope>NUCLEOTIDE SEQUENCE [LARGE SCALE GENOMIC DNA]</scope>
    <source>
        <strain evidence="2">cv. Tatra</strain>
        <tissue evidence="1">Young leaves</tissue>
    </source>
</reference>
<name>A0A2K3LN10_TRIPR</name>
<gene>
    <name evidence="1" type="ORF">L195_g035922</name>
</gene>
<sequence>MEPIDASYSLPVVLQVSKELLPSTDQIDCNSGIVGTPELPNADLPASNPFCPSTKPITTHSFHNEDTSPQRFFNSDATFVITDNLTVMPNCIDYTSISLLQEFGIKSPNSVKEMVLNVTKEKVLDLLKCCLLSKSSLTDFLLGKKLSLGSSSFFSSNIEIGGAIQIVLKLVIRKSDGKVLYAQGEQDFTNLLLSFLTFPLGGIARVFGENCSLGSIDGLYKSIADLNENKYLISKQAKNRLVDPCIAPQIKLSKQILPILEPGAHEYFGYRDSNYHVYALFYKPGETMNYTGGFQKMNFSIPTSPGCVGYVKGPAMYFATDYLAIAPLSPISALGLLNRLKTPLTDLKEKVVTIGVKECLSILNAALTSTSALTNGLAHLLAEVKEEK</sequence>
<dbReference type="PANTHER" id="PTHR33103:SF43">
    <property type="entry name" value="DUF674 FAMILY PROTEIN"/>
    <property type="match status" value="1"/>
</dbReference>
<dbReference type="Proteomes" id="UP000236291">
    <property type="component" value="Unassembled WGS sequence"/>
</dbReference>
<reference evidence="1 2" key="1">
    <citation type="journal article" date="2014" name="Am. J. Bot.">
        <title>Genome assembly and annotation for red clover (Trifolium pratense; Fabaceae).</title>
        <authorList>
            <person name="Istvanek J."/>
            <person name="Jaros M."/>
            <person name="Krenek A."/>
            <person name="Repkova J."/>
        </authorList>
    </citation>
    <scope>NUCLEOTIDE SEQUENCE [LARGE SCALE GENOMIC DNA]</scope>
    <source>
        <strain evidence="2">cv. Tatra</strain>
        <tissue evidence="1">Young leaves</tissue>
    </source>
</reference>
<evidence type="ECO:0000313" key="2">
    <source>
        <dbReference type="Proteomes" id="UP000236291"/>
    </source>
</evidence>
<dbReference type="PANTHER" id="PTHR33103">
    <property type="entry name" value="OS01G0153900 PROTEIN"/>
    <property type="match status" value="1"/>
</dbReference>
<evidence type="ECO:0000313" key="1">
    <source>
        <dbReference type="EMBL" id="PNX79930.1"/>
    </source>
</evidence>
<dbReference type="Pfam" id="PF05056">
    <property type="entry name" value="DUF674"/>
    <property type="match status" value="1"/>
</dbReference>
<proteinExistence type="predicted"/>
<dbReference type="AlphaFoldDB" id="A0A2K3LN10"/>
<dbReference type="InterPro" id="IPR007750">
    <property type="entry name" value="DUF674"/>
</dbReference>
<dbReference type="EMBL" id="ASHM01036935">
    <property type="protein sequence ID" value="PNX79930.1"/>
    <property type="molecule type" value="Genomic_DNA"/>
</dbReference>
<dbReference type="STRING" id="57577.A0A2K3LN10"/>
<organism evidence="1 2">
    <name type="scientific">Trifolium pratense</name>
    <name type="common">Red clover</name>
    <dbReference type="NCBI Taxonomy" id="57577"/>
    <lineage>
        <taxon>Eukaryota</taxon>
        <taxon>Viridiplantae</taxon>
        <taxon>Streptophyta</taxon>
        <taxon>Embryophyta</taxon>
        <taxon>Tracheophyta</taxon>
        <taxon>Spermatophyta</taxon>
        <taxon>Magnoliopsida</taxon>
        <taxon>eudicotyledons</taxon>
        <taxon>Gunneridae</taxon>
        <taxon>Pentapetalae</taxon>
        <taxon>rosids</taxon>
        <taxon>fabids</taxon>
        <taxon>Fabales</taxon>
        <taxon>Fabaceae</taxon>
        <taxon>Papilionoideae</taxon>
        <taxon>50 kb inversion clade</taxon>
        <taxon>NPAAA clade</taxon>
        <taxon>Hologalegina</taxon>
        <taxon>IRL clade</taxon>
        <taxon>Trifolieae</taxon>
        <taxon>Trifolium</taxon>
    </lineage>
</organism>
<comment type="caution">
    <text evidence="1">The sequence shown here is derived from an EMBL/GenBank/DDBJ whole genome shotgun (WGS) entry which is preliminary data.</text>
</comment>